<name>A0A4D6MD89_VIGUN</name>
<dbReference type="SUPFAM" id="SSF54236">
    <property type="entry name" value="Ubiquitin-like"/>
    <property type="match status" value="1"/>
</dbReference>
<dbReference type="GO" id="GO:0000398">
    <property type="term" value="P:mRNA splicing, via spliceosome"/>
    <property type="evidence" value="ECO:0007669"/>
    <property type="project" value="InterPro"/>
</dbReference>
<dbReference type="InterPro" id="IPR039690">
    <property type="entry name" value="SNRNP25"/>
</dbReference>
<dbReference type="PANTHER" id="PTHR14942:SF20">
    <property type="entry name" value="SNRNP25 UBIQUITIN-LIKE DOMAIN-CONTAINING PROTEIN"/>
    <property type="match status" value="1"/>
</dbReference>
<keyword evidence="3" id="KW-0687">Ribonucleoprotein</keyword>
<evidence type="ECO:0000313" key="3">
    <source>
        <dbReference type="EMBL" id="QCD99369.1"/>
    </source>
</evidence>
<feature type="compositionally biased region" description="Acidic residues" evidence="1">
    <location>
        <begin position="179"/>
        <end position="188"/>
    </location>
</feature>
<evidence type="ECO:0000259" key="2">
    <source>
        <dbReference type="Pfam" id="PF18036"/>
    </source>
</evidence>
<feature type="region of interest" description="Disordered" evidence="1">
    <location>
        <begin position="166"/>
        <end position="198"/>
    </location>
</feature>
<keyword evidence="4" id="KW-1185">Reference proteome</keyword>
<reference evidence="3 4" key="1">
    <citation type="submission" date="2019-04" db="EMBL/GenBank/DDBJ databases">
        <title>An improved genome assembly and genetic linkage map for asparagus bean, Vigna unguiculata ssp. sesquipedialis.</title>
        <authorList>
            <person name="Xia Q."/>
            <person name="Zhang R."/>
            <person name="Dong Y."/>
        </authorList>
    </citation>
    <scope>NUCLEOTIDE SEQUENCE [LARGE SCALE GENOMIC DNA]</scope>
    <source>
        <tissue evidence="3">Leaf</tissue>
    </source>
</reference>
<proteinExistence type="predicted"/>
<dbReference type="Gene3D" id="3.10.20.90">
    <property type="entry name" value="Phosphatidylinositol 3-kinase Catalytic Subunit, Chain A, domain 1"/>
    <property type="match status" value="1"/>
</dbReference>
<gene>
    <name evidence="3" type="ORF">DEO72_LG7g650</name>
</gene>
<feature type="domain" description="SNRNP25 ubiquitin-like" evidence="2">
    <location>
        <begin position="52"/>
        <end position="138"/>
    </location>
</feature>
<protein>
    <submittedName>
        <fullName evidence="3">U11/U12 small nuclear ribonucleoprotein a protein</fullName>
    </submittedName>
</protein>
<dbReference type="CDD" id="cd17058">
    <property type="entry name" value="Ubl_SNRNP25"/>
    <property type="match status" value="1"/>
</dbReference>
<sequence length="271" mass="31161">MSHHHHHQTTLMLPNPTTPSRSSSASSSPLPLIHAIFARKNLFYHRLPSLPLRLSVLKLDGSSFHIQVSKTATIAELKDAVEAVFAHAPLKGPAKISWAHVWGQFCLCYDGQKLVTENDYLRNYGIKDGDQLRFIRHVSNNCCVQRKRLKKRIVYLKQQRRCRSSPVDSYEDKGKCDNDEIGSDDEATDNEKHETEEVEEERVVKNKFAGFVGELFSYTPLAVVRRTTTKSRIWPSTIPRCLVGSFRKIRSIVCFGKRRPYSRRLTWRHMG</sequence>
<dbReference type="PANTHER" id="PTHR14942">
    <property type="entry name" value="U11/U12 SMALL NUCLEAR RIBONUCLEOPROTEIN 25 KDA PROTEIN"/>
    <property type="match status" value="1"/>
</dbReference>
<feature type="region of interest" description="Disordered" evidence="1">
    <location>
        <begin position="1"/>
        <end position="26"/>
    </location>
</feature>
<dbReference type="Gramene" id="Vigun08g054800.1.v1.2">
    <property type="protein sequence ID" value="Vigun08g054800.1.v1.2"/>
    <property type="gene ID" value="Vigun08g054800.v1.2"/>
</dbReference>
<dbReference type="Pfam" id="PF18036">
    <property type="entry name" value="Ubiquitin_4"/>
    <property type="match status" value="1"/>
</dbReference>
<dbReference type="InterPro" id="IPR029071">
    <property type="entry name" value="Ubiquitin-like_domsf"/>
</dbReference>
<evidence type="ECO:0000313" key="4">
    <source>
        <dbReference type="Proteomes" id="UP000501690"/>
    </source>
</evidence>
<dbReference type="AlphaFoldDB" id="A0A4D6MD89"/>
<accession>A0A4D6MD89</accession>
<dbReference type="InterPro" id="IPR040610">
    <property type="entry name" value="SNRNP25_ubiquitin"/>
</dbReference>
<dbReference type="Proteomes" id="UP000501690">
    <property type="component" value="Linkage Group LG7"/>
</dbReference>
<organism evidence="3 4">
    <name type="scientific">Vigna unguiculata</name>
    <name type="common">Cowpea</name>
    <dbReference type="NCBI Taxonomy" id="3917"/>
    <lineage>
        <taxon>Eukaryota</taxon>
        <taxon>Viridiplantae</taxon>
        <taxon>Streptophyta</taxon>
        <taxon>Embryophyta</taxon>
        <taxon>Tracheophyta</taxon>
        <taxon>Spermatophyta</taxon>
        <taxon>Magnoliopsida</taxon>
        <taxon>eudicotyledons</taxon>
        <taxon>Gunneridae</taxon>
        <taxon>Pentapetalae</taxon>
        <taxon>rosids</taxon>
        <taxon>fabids</taxon>
        <taxon>Fabales</taxon>
        <taxon>Fabaceae</taxon>
        <taxon>Papilionoideae</taxon>
        <taxon>50 kb inversion clade</taxon>
        <taxon>NPAAA clade</taxon>
        <taxon>indigoferoid/millettioid clade</taxon>
        <taxon>Phaseoleae</taxon>
        <taxon>Vigna</taxon>
    </lineage>
</organism>
<evidence type="ECO:0000256" key="1">
    <source>
        <dbReference type="SAM" id="MobiDB-lite"/>
    </source>
</evidence>
<dbReference type="EMBL" id="CP039351">
    <property type="protein sequence ID" value="QCD99369.1"/>
    <property type="molecule type" value="Genomic_DNA"/>
</dbReference>
<dbReference type="GO" id="GO:1990904">
    <property type="term" value="C:ribonucleoprotein complex"/>
    <property type="evidence" value="ECO:0007669"/>
    <property type="project" value="UniProtKB-KW"/>
</dbReference>
<dbReference type="OrthoDB" id="72819at2759"/>
<feature type="compositionally biased region" description="Low complexity" evidence="1">
    <location>
        <begin position="13"/>
        <end position="26"/>
    </location>
</feature>